<feature type="transmembrane region" description="Helical" evidence="7">
    <location>
        <begin position="94"/>
        <end position="114"/>
    </location>
</feature>
<dbReference type="Pfam" id="PF03741">
    <property type="entry name" value="TerC"/>
    <property type="match status" value="1"/>
</dbReference>
<evidence type="ECO:0000256" key="2">
    <source>
        <dbReference type="ARBA" id="ARBA00007511"/>
    </source>
</evidence>
<protein>
    <submittedName>
        <fullName evidence="8">Membrane protein TerC, possibly involved in tellurium resistance</fullName>
    </submittedName>
</protein>
<evidence type="ECO:0000313" key="9">
    <source>
        <dbReference type="Proteomes" id="UP000198822"/>
    </source>
</evidence>
<accession>A0A1G8C866</accession>
<feature type="transmembrane region" description="Helical" evidence="7">
    <location>
        <begin position="225"/>
        <end position="245"/>
    </location>
</feature>
<dbReference type="EMBL" id="LT629695">
    <property type="protein sequence ID" value="SDH41575.1"/>
    <property type="molecule type" value="Genomic_DNA"/>
</dbReference>
<feature type="transmembrane region" description="Helical" evidence="7">
    <location>
        <begin position="200"/>
        <end position="219"/>
    </location>
</feature>
<organism evidence="8 9">
    <name type="scientific">Agrococcus jejuensis</name>
    <dbReference type="NCBI Taxonomy" id="399736"/>
    <lineage>
        <taxon>Bacteria</taxon>
        <taxon>Bacillati</taxon>
        <taxon>Actinomycetota</taxon>
        <taxon>Actinomycetes</taxon>
        <taxon>Micrococcales</taxon>
        <taxon>Microbacteriaceae</taxon>
        <taxon>Agrococcus</taxon>
    </lineage>
</organism>
<dbReference type="OrthoDB" id="9805314at2"/>
<evidence type="ECO:0000256" key="3">
    <source>
        <dbReference type="ARBA" id="ARBA00022692"/>
    </source>
</evidence>
<evidence type="ECO:0000256" key="1">
    <source>
        <dbReference type="ARBA" id="ARBA00004141"/>
    </source>
</evidence>
<evidence type="ECO:0000256" key="4">
    <source>
        <dbReference type="ARBA" id="ARBA00022989"/>
    </source>
</evidence>
<dbReference type="AlphaFoldDB" id="A0A1G8C866"/>
<comment type="similarity">
    <text evidence="2">Belongs to the TerC family.</text>
</comment>
<dbReference type="GO" id="GO:0016020">
    <property type="term" value="C:membrane"/>
    <property type="evidence" value="ECO:0007669"/>
    <property type="project" value="UniProtKB-SubCell"/>
</dbReference>
<keyword evidence="5 7" id="KW-0472">Membrane</keyword>
<feature type="compositionally biased region" description="Polar residues" evidence="6">
    <location>
        <begin position="278"/>
        <end position="294"/>
    </location>
</feature>
<feature type="transmembrane region" description="Helical" evidence="7">
    <location>
        <begin position="166"/>
        <end position="188"/>
    </location>
</feature>
<evidence type="ECO:0000256" key="6">
    <source>
        <dbReference type="SAM" id="MobiDB-lite"/>
    </source>
</evidence>
<feature type="transmembrane region" description="Helical" evidence="7">
    <location>
        <begin position="13"/>
        <end position="40"/>
    </location>
</feature>
<dbReference type="PANTHER" id="PTHR30238:SF4">
    <property type="entry name" value="SLL1022 PROTEIN"/>
    <property type="match status" value="1"/>
</dbReference>
<dbReference type="InterPro" id="IPR005496">
    <property type="entry name" value="Integral_membrane_TerC"/>
</dbReference>
<comment type="subcellular location">
    <subcellularLocation>
        <location evidence="1">Membrane</location>
        <topology evidence="1">Multi-pass membrane protein</topology>
    </subcellularLocation>
</comment>
<keyword evidence="9" id="KW-1185">Reference proteome</keyword>
<sequence length="294" mass="31536">MPLDFSLEFTPDLVAVFLTLFVLEVVLGVDNVIFISILAAKLPADQQAKARNLGLTLAMVMRVLLVLLAGWIITLTQPLFTIGFLEGTPFDPEFSGKDLILILGGGFLLYKAVTEIHHKLEGADDHGSSGGAAKATFGAVIAQILALDLVFSLDSVITAVGMTDRIVVIITVVVLSFGLMLVAAKHIFTFVNNHPTVKMLALAFLVLIGVFLVAEGFGFHIEKAFIYGPMVFAVLVEVLNLAYAARKRKRTAAAKGDAAEPEKVRLHSGYTVEEEQGALQSSSKATTAEPTPKQ</sequence>
<keyword evidence="4 7" id="KW-1133">Transmembrane helix</keyword>
<proteinExistence type="inferred from homology"/>
<name>A0A1G8C866_9MICO</name>
<evidence type="ECO:0000256" key="7">
    <source>
        <dbReference type="SAM" id="Phobius"/>
    </source>
</evidence>
<dbReference type="Proteomes" id="UP000198822">
    <property type="component" value="Chromosome I"/>
</dbReference>
<evidence type="ECO:0000313" key="8">
    <source>
        <dbReference type="EMBL" id="SDH41575.1"/>
    </source>
</evidence>
<feature type="region of interest" description="Disordered" evidence="6">
    <location>
        <begin position="268"/>
        <end position="294"/>
    </location>
</feature>
<reference evidence="9" key="1">
    <citation type="submission" date="2016-10" db="EMBL/GenBank/DDBJ databases">
        <authorList>
            <person name="Varghese N."/>
            <person name="Submissions S."/>
        </authorList>
    </citation>
    <scope>NUCLEOTIDE SEQUENCE [LARGE SCALE GENOMIC DNA]</scope>
    <source>
        <strain evidence="9">DSM 22002</strain>
    </source>
</reference>
<dbReference type="PANTHER" id="PTHR30238">
    <property type="entry name" value="MEMBRANE BOUND PREDICTED REDOX MODULATOR"/>
    <property type="match status" value="1"/>
</dbReference>
<keyword evidence="3 7" id="KW-0812">Transmembrane</keyword>
<evidence type="ECO:0000256" key="5">
    <source>
        <dbReference type="ARBA" id="ARBA00023136"/>
    </source>
</evidence>
<dbReference type="RefSeq" id="WP_092503328.1">
    <property type="nucleotide sequence ID" value="NZ_LT629695.1"/>
</dbReference>
<feature type="transmembrane region" description="Helical" evidence="7">
    <location>
        <begin position="135"/>
        <end position="160"/>
    </location>
</feature>
<dbReference type="STRING" id="399736.SAMN04489720_1196"/>
<feature type="transmembrane region" description="Helical" evidence="7">
    <location>
        <begin position="52"/>
        <end position="74"/>
    </location>
</feature>
<gene>
    <name evidence="8" type="ORF">SAMN04489720_1196</name>
</gene>